<dbReference type="Pfam" id="PF01966">
    <property type="entry name" value="HD"/>
    <property type="match status" value="1"/>
</dbReference>
<dbReference type="PANTHER" id="PTHR40517">
    <property type="entry name" value="METAL-DEPENDENT PHOSPHOHYDROLASE, HD SUPERFAMILY-RELATED"/>
    <property type="match status" value="1"/>
</dbReference>
<name>A0A955RX86_UNCKA</name>
<feature type="domain" description="HD" evidence="1">
    <location>
        <begin position="86"/>
        <end position="174"/>
    </location>
</feature>
<reference evidence="2" key="2">
    <citation type="journal article" date="2021" name="Microbiome">
        <title>Successional dynamics and alternative stable states in a saline activated sludge microbial community over 9 years.</title>
        <authorList>
            <person name="Wang Y."/>
            <person name="Ye J."/>
            <person name="Ju F."/>
            <person name="Liu L."/>
            <person name="Boyd J.A."/>
            <person name="Deng Y."/>
            <person name="Parks D.H."/>
            <person name="Jiang X."/>
            <person name="Yin X."/>
            <person name="Woodcroft B.J."/>
            <person name="Tyson G.W."/>
            <person name="Hugenholtz P."/>
            <person name="Polz M.F."/>
            <person name="Zhang T."/>
        </authorList>
    </citation>
    <scope>NUCLEOTIDE SEQUENCE</scope>
    <source>
        <strain evidence="2">HKST-UBA02</strain>
    </source>
</reference>
<protein>
    <submittedName>
        <fullName evidence="2">Phosphohydrolase</fullName>
    </submittedName>
</protein>
<organism evidence="2 3">
    <name type="scientific">candidate division WWE3 bacterium</name>
    <dbReference type="NCBI Taxonomy" id="2053526"/>
    <lineage>
        <taxon>Bacteria</taxon>
        <taxon>Katanobacteria</taxon>
    </lineage>
</organism>
<dbReference type="Proteomes" id="UP000699691">
    <property type="component" value="Unassembled WGS sequence"/>
</dbReference>
<evidence type="ECO:0000313" key="3">
    <source>
        <dbReference type="Proteomes" id="UP000699691"/>
    </source>
</evidence>
<dbReference type="PANTHER" id="PTHR40517:SF1">
    <property type="entry name" value="METAL-DEPENDENT PHOSPHOHYDROLASE, HD SUPERFAMILY-RELATED"/>
    <property type="match status" value="1"/>
</dbReference>
<accession>A0A955RX86</accession>
<dbReference type="InterPro" id="IPR039967">
    <property type="entry name" value="MJ1020-like"/>
</dbReference>
<reference evidence="2" key="1">
    <citation type="submission" date="2020-04" db="EMBL/GenBank/DDBJ databases">
        <authorList>
            <person name="Zhang T."/>
        </authorList>
    </citation>
    <scope>NUCLEOTIDE SEQUENCE</scope>
    <source>
        <strain evidence="2">HKST-UBA02</strain>
    </source>
</reference>
<sequence>MKNENKLEAIFVPADNNPLLKKVLNIVNENEEVRTLWEVANVNATTRLGMSDHGSIHVQIVANSSLRLSRILHKHDVTMSIEKSYGLSYDHAEVVVLLSSLLHDTGMSIHRKGHEEFSLIIANQLLSQVLDFLPTRERVIVSSEVLHSIIAHRNDGKPLTYEAGVLRVSDALDMTKGRSRVPYESENYSIYSLAETAIDNVEISEGIDKPIKVEISMNNSAGIFAVDELLKRKIIGSGLEEYISVRAYIDRENEKKLLNEFTF</sequence>
<dbReference type="Gene3D" id="1.10.3210.10">
    <property type="entry name" value="Hypothetical protein af1432"/>
    <property type="match status" value="1"/>
</dbReference>
<evidence type="ECO:0000259" key="1">
    <source>
        <dbReference type="Pfam" id="PF01966"/>
    </source>
</evidence>
<dbReference type="SUPFAM" id="SSF109604">
    <property type="entry name" value="HD-domain/PDEase-like"/>
    <property type="match status" value="1"/>
</dbReference>
<dbReference type="InterPro" id="IPR006674">
    <property type="entry name" value="HD_domain"/>
</dbReference>
<dbReference type="AlphaFoldDB" id="A0A955RX86"/>
<proteinExistence type="predicted"/>
<gene>
    <name evidence="2" type="ORF">KC573_02120</name>
</gene>
<dbReference type="EMBL" id="JAGQKY010000075">
    <property type="protein sequence ID" value="MCA9397600.1"/>
    <property type="molecule type" value="Genomic_DNA"/>
</dbReference>
<evidence type="ECO:0000313" key="2">
    <source>
        <dbReference type="EMBL" id="MCA9397600.1"/>
    </source>
</evidence>
<comment type="caution">
    <text evidence="2">The sequence shown here is derived from an EMBL/GenBank/DDBJ whole genome shotgun (WGS) entry which is preliminary data.</text>
</comment>